<evidence type="ECO:0000313" key="7">
    <source>
        <dbReference type="EMBL" id="MCH6165480.1"/>
    </source>
</evidence>
<evidence type="ECO:0000256" key="3">
    <source>
        <dbReference type="ARBA" id="ARBA00023163"/>
    </source>
</evidence>
<gene>
    <name evidence="7" type="ORF">MMF94_07285</name>
</gene>
<dbReference type="InterPro" id="IPR005471">
    <property type="entry name" value="Tscrpt_reg_IclR_N"/>
</dbReference>
<evidence type="ECO:0000259" key="5">
    <source>
        <dbReference type="PROSITE" id="PS51077"/>
    </source>
</evidence>
<dbReference type="InterPro" id="IPR014757">
    <property type="entry name" value="Tscrpt_reg_IclR_C"/>
</dbReference>
<dbReference type="PANTHER" id="PTHR30136:SF34">
    <property type="entry name" value="TRANSCRIPTIONAL REGULATOR"/>
    <property type="match status" value="1"/>
</dbReference>
<keyword evidence="1" id="KW-0805">Transcription regulation</keyword>
<sequence length="279" mass="30560">MPKEPDQREFIQSLERGLAVILAFSDHHPSLTLSRCAELTGLSRPTVRRVLLTLQHLGYVRSEGRSFALTPRVLALGYAYLSSLNLPVIAQPWMEELVAETREACSLSTLDDTDIVYVTRVATHRRPSVALATGTRLPAHATAMGHVLLADLPKGELDHYLARAELAPLTARTVRTPEELLHRLDAARAQGWAVVEQELEEGLRSVAAPVRGADGRVIAALGMSASVASADEETMRERFAPMLVRAAAEISERLGADFSPCRHPERGADDETMTIREDS</sequence>
<dbReference type="InterPro" id="IPR036388">
    <property type="entry name" value="WH-like_DNA-bd_sf"/>
</dbReference>
<evidence type="ECO:0000256" key="2">
    <source>
        <dbReference type="ARBA" id="ARBA00023125"/>
    </source>
</evidence>
<feature type="domain" description="IclR-ED" evidence="6">
    <location>
        <begin position="72"/>
        <end position="256"/>
    </location>
</feature>
<keyword evidence="2" id="KW-0238">DNA-binding</keyword>
<evidence type="ECO:0000259" key="6">
    <source>
        <dbReference type="PROSITE" id="PS51078"/>
    </source>
</evidence>
<dbReference type="EMBL" id="JAKXMK010000006">
    <property type="protein sequence ID" value="MCH6165480.1"/>
    <property type="molecule type" value="Genomic_DNA"/>
</dbReference>
<dbReference type="PROSITE" id="PS51077">
    <property type="entry name" value="HTH_ICLR"/>
    <property type="match status" value="1"/>
</dbReference>
<keyword evidence="3" id="KW-0804">Transcription</keyword>
<dbReference type="InterPro" id="IPR012794">
    <property type="entry name" value="PcaR_PcaU"/>
</dbReference>
<dbReference type="Pfam" id="PF09339">
    <property type="entry name" value="HTH_IclR"/>
    <property type="match status" value="1"/>
</dbReference>
<dbReference type="SUPFAM" id="SSF55781">
    <property type="entry name" value="GAF domain-like"/>
    <property type="match status" value="1"/>
</dbReference>
<evidence type="ECO:0000256" key="1">
    <source>
        <dbReference type="ARBA" id="ARBA00023015"/>
    </source>
</evidence>
<accession>A0ABS9TAB5</accession>
<feature type="domain" description="HTH iclR-type" evidence="5">
    <location>
        <begin position="11"/>
        <end position="71"/>
    </location>
</feature>
<dbReference type="InterPro" id="IPR050707">
    <property type="entry name" value="HTH_MetabolicPath_Reg"/>
</dbReference>
<dbReference type="NCBIfam" id="TIGR02431">
    <property type="entry name" value="pcaR_pcaU"/>
    <property type="match status" value="1"/>
</dbReference>
<dbReference type="Proteomes" id="UP001299970">
    <property type="component" value="Unassembled WGS sequence"/>
</dbReference>
<organism evidence="7 8">
    <name type="scientific">Pseudonocardia alaniniphila</name>
    <dbReference type="NCBI Taxonomy" id="75291"/>
    <lineage>
        <taxon>Bacteria</taxon>
        <taxon>Bacillati</taxon>
        <taxon>Actinomycetota</taxon>
        <taxon>Actinomycetes</taxon>
        <taxon>Pseudonocardiales</taxon>
        <taxon>Pseudonocardiaceae</taxon>
        <taxon>Pseudonocardia</taxon>
    </lineage>
</organism>
<reference evidence="7 8" key="1">
    <citation type="submission" date="2022-03" db="EMBL/GenBank/DDBJ databases">
        <title>Pseudonocardia alaer sp. nov., a novel actinomycete isolated from reed forest soil.</title>
        <authorList>
            <person name="Wang L."/>
        </authorList>
    </citation>
    <scope>NUCLEOTIDE SEQUENCE [LARGE SCALE GENOMIC DNA]</scope>
    <source>
        <strain evidence="7 8">Y-16303</strain>
    </source>
</reference>
<keyword evidence="8" id="KW-1185">Reference proteome</keyword>
<dbReference type="SMART" id="SM00346">
    <property type="entry name" value="HTH_ICLR"/>
    <property type="match status" value="1"/>
</dbReference>
<proteinExistence type="predicted"/>
<dbReference type="PANTHER" id="PTHR30136">
    <property type="entry name" value="HELIX-TURN-HELIX TRANSCRIPTIONAL REGULATOR, ICLR FAMILY"/>
    <property type="match status" value="1"/>
</dbReference>
<dbReference type="InterPro" id="IPR036390">
    <property type="entry name" value="WH_DNA-bd_sf"/>
</dbReference>
<feature type="region of interest" description="Disordered" evidence="4">
    <location>
        <begin position="257"/>
        <end position="279"/>
    </location>
</feature>
<evidence type="ECO:0000313" key="8">
    <source>
        <dbReference type="Proteomes" id="UP001299970"/>
    </source>
</evidence>
<dbReference type="InterPro" id="IPR029016">
    <property type="entry name" value="GAF-like_dom_sf"/>
</dbReference>
<dbReference type="Pfam" id="PF01614">
    <property type="entry name" value="IclR_C"/>
    <property type="match status" value="1"/>
</dbReference>
<dbReference type="RefSeq" id="WP_241035518.1">
    <property type="nucleotide sequence ID" value="NZ_BAAAJF010000032.1"/>
</dbReference>
<dbReference type="Gene3D" id="3.30.450.40">
    <property type="match status" value="1"/>
</dbReference>
<dbReference type="Gene3D" id="1.10.10.10">
    <property type="entry name" value="Winged helix-like DNA-binding domain superfamily/Winged helix DNA-binding domain"/>
    <property type="match status" value="1"/>
</dbReference>
<dbReference type="PROSITE" id="PS51078">
    <property type="entry name" value="ICLR_ED"/>
    <property type="match status" value="1"/>
</dbReference>
<evidence type="ECO:0000256" key="4">
    <source>
        <dbReference type="SAM" id="MobiDB-lite"/>
    </source>
</evidence>
<comment type="caution">
    <text evidence="7">The sequence shown here is derived from an EMBL/GenBank/DDBJ whole genome shotgun (WGS) entry which is preliminary data.</text>
</comment>
<name>A0ABS9TAB5_9PSEU</name>
<dbReference type="SUPFAM" id="SSF46785">
    <property type="entry name" value="Winged helix' DNA-binding domain"/>
    <property type="match status" value="1"/>
</dbReference>
<protein>
    <submittedName>
        <fullName evidence="7">Helix-turn-helix domain-containing protein</fullName>
    </submittedName>
</protein>